<dbReference type="Pfam" id="PF25597">
    <property type="entry name" value="SH3_retrovirus"/>
    <property type="match status" value="1"/>
</dbReference>
<dbReference type="Pfam" id="PF22936">
    <property type="entry name" value="Pol_BBD"/>
    <property type="match status" value="1"/>
</dbReference>
<dbReference type="InterPro" id="IPR054722">
    <property type="entry name" value="PolX-like_BBD"/>
</dbReference>
<dbReference type="Pfam" id="PF07727">
    <property type="entry name" value="RVT_2"/>
    <property type="match status" value="1"/>
</dbReference>
<evidence type="ECO:0000256" key="2">
    <source>
        <dbReference type="ARBA" id="ARBA00022723"/>
    </source>
</evidence>
<dbReference type="STRING" id="35608.A0A2U1PDT9"/>
<dbReference type="InterPro" id="IPR039537">
    <property type="entry name" value="Retrotran_Ty1/copia-like"/>
</dbReference>
<dbReference type="OrthoDB" id="2014122at2759"/>
<dbReference type="Pfam" id="PF00098">
    <property type="entry name" value="zf-CCHC"/>
    <property type="match status" value="1"/>
</dbReference>
<feature type="domain" description="CCHC-type" evidence="8">
    <location>
        <begin position="355"/>
        <end position="369"/>
    </location>
</feature>
<dbReference type="PANTHER" id="PTHR42648">
    <property type="entry name" value="TRANSPOSASE, PUTATIVE-RELATED"/>
    <property type="match status" value="1"/>
</dbReference>
<dbReference type="GO" id="GO:0015074">
    <property type="term" value="P:DNA integration"/>
    <property type="evidence" value="ECO:0007669"/>
    <property type="project" value="InterPro"/>
</dbReference>
<reference evidence="10 11" key="1">
    <citation type="journal article" date="2018" name="Mol. Plant">
        <title>The genome of Artemisia annua provides insight into the evolution of Asteraceae family and artemisinin biosynthesis.</title>
        <authorList>
            <person name="Shen Q."/>
            <person name="Zhang L."/>
            <person name="Liao Z."/>
            <person name="Wang S."/>
            <person name="Yan T."/>
            <person name="Shi P."/>
            <person name="Liu M."/>
            <person name="Fu X."/>
            <person name="Pan Q."/>
            <person name="Wang Y."/>
            <person name="Lv Z."/>
            <person name="Lu X."/>
            <person name="Zhang F."/>
            <person name="Jiang W."/>
            <person name="Ma Y."/>
            <person name="Chen M."/>
            <person name="Hao X."/>
            <person name="Li L."/>
            <person name="Tang Y."/>
            <person name="Lv G."/>
            <person name="Zhou Y."/>
            <person name="Sun X."/>
            <person name="Brodelius P.E."/>
            <person name="Rose J.K.C."/>
            <person name="Tang K."/>
        </authorList>
    </citation>
    <scope>NUCLEOTIDE SEQUENCE [LARGE SCALE GENOMIC DNA]</scope>
    <source>
        <strain evidence="11">cv. Huhao1</strain>
        <tissue evidence="10">Leaf</tissue>
    </source>
</reference>
<keyword evidence="4" id="KW-0378">Hydrolase</keyword>
<feature type="region of interest" description="Disordered" evidence="7">
    <location>
        <begin position="1212"/>
        <end position="1274"/>
    </location>
</feature>
<keyword evidence="1" id="KW-0645">Protease</keyword>
<dbReference type="InterPro" id="IPR057670">
    <property type="entry name" value="SH3_retrovirus"/>
</dbReference>
<keyword evidence="11" id="KW-1185">Reference proteome</keyword>
<feature type="compositionally biased region" description="Polar residues" evidence="7">
    <location>
        <begin position="1260"/>
        <end position="1274"/>
    </location>
</feature>
<dbReference type="PANTHER" id="PTHR42648:SF32">
    <property type="entry name" value="RIBONUCLEASE H-LIKE DOMAIN, GAG-PRE-INTEGRASE DOMAIN PROTEIN-RELATED"/>
    <property type="match status" value="1"/>
</dbReference>
<name>A0A2U1PDT9_ARTAN</name>
<dbReference type="InterPro" id="IPR013103">
    <property type="entry name" value="RVT_2"/>
</dbReference>
<dbReference type="PROSITE" id="PS50158">
    <property type="entry name" value="ZF_CCHC"/>
    <property type="match status" value="1"/>
</dbReference>
<dbReference type="GO" id="GO:0006508">
    <property type="term" value="P:proteolysis"/>
    <property type="evidence" value="ECO:0007669"/>
    <property type="project" value="UniProtKB-KW"/>
</dbReference>
<dbReference type="Pfam" id="PF00665">
    <property type="entry name" value="rve"/>
    <property type="match status" value="1"/>
</dbReference>
<protein>
    <submittedName>
        <fullName evidence="10">Ribonuclease H-like domain-containing protein</fullName>
    </submittedName>
</protein>
<dbReference type="InterPro" id="IPR025724">
    <property type="entry name" value="GAG-pre-integrase_dom"/>
</dbReference>
<evidence type="ECO:0000256" key="1">
    <source>
        <dbReference type="ARBA" id="ARBA00022670"/>
    </source>
</evidence>
<evidence type="ECO:0000259" key="8">
    <source>
        <dbReference type="PROSITE" id="PS50158"/>
    </source>
</evidence>
<feature type="domain" description="Integrase catalytic" evidence="9">
    <location>
        <begin position="912"/>
        <end position="1084"/>
    </location>
</feature>
<evidence type="ECO:0000313" key="11">
    <source>
        <dbReference type="Proteomes" id="UP000245207"/>
    </source>
</evidence>
<dbReference type="InterPro" id="IPR036875">
    <property type="entry name" value="Znf_CCHC_sf"/>
</dbReference>
<keyword evidence="5" id="KW-0863">Zinc-finger</keyword>
<organism evidence="10 11">
    <name type="scientific">Artemisia annua</name>
    <name type="common">Sweet wormwood</name>
    <dbReference type="NCBI Taxonomy" id="35608"/>
    <lineage>
        <taxon>Eukaryota</taxon>
        <taxon>Viridiplantae</taxon>
        <taxon>Streptophyta</taxon>
        <taxon>Embryophyta</taxon>
        <taxon>Tracheophyta</taxon>
        <taxon>Spermatophyta</taxon>
        <taxon>Magnoliopsida</taxon>
        <taxon>eudicotyledons</taxon>
        <taxon>Gunneridae</taxon>
        <taxon>Pentapetalae</taxon>
        <taxon>asterids</taxon>
        <taxon>campanulids</taxon>
        <taxon>Asterales</taxon>
        <taxon>Asteraceae</taxon>
        <taxon>Asteroideae</taxon>
        <taxon>Anthemideae</taxon>
        <taxon>Artemisiinae</taxon>
        <taxon>Artemisia</taxon>
    </lineage>
</organism>
<dbReference type="InterPro" id="IPR001584">
    <property type="entry name" value="Integrase_cat-core"/>
</dbReference>
<dbReference type="InterPro" id="IPR036397">
    <property type="entry name" value="RNaseH_sf"/>
</dbReference>
<evidence type="ECO:0000256" key="4">
    <source>
        <dbReference type="ARBA" id="ARBA00022801"/>
    </source>
</evidence>
<dbReference type="GO" id="GO:0004190">
    <property type="term" value="F:aspartic-type endopeptidase activity"/>
    <property type="evidence" value="ECO:0007669"/>
    <property type="project" value="UniProtKB-KW"/>
</dbReference>
<dbReference type="Gene3D" id="4.10.60.10">
    <property type="entry name" value="Zinc finger, CCHC-type"/>
    <property type="match status" value="1"/>
</dbReference>
<sequence>MVMLKPSEEDESVSSTFTRISSLLGFRILLLRNCLTVNLLLYVESAAKFITIQVSFYIRSTAQLGSTSGIRACDLEAVIKKNSSDKFPVVVDGKEIPIKGKEDEDQRKLKIKTHSILMMGIPNEYQLDFEGCETAKTLMDAVETRFDGNAATRKSRKNVLKYQLENFTALSGENLDVPEEDINLKFLRSLAPEWSMHTVVWRNKADFETMSLDNLYNNLKVYESEMNISSSSSTSSSAAQNIAFVSSKTTNSSDTHSAAYGVSAASTSNSAAGSNNSDTMSDAAICAFLADITTGTQVLNQDTDHIDLDVLEEIDLKWQMAMLILRARKFLKRTGKQLKYKPQGNMGFDKSMMECYNCNRKGHFARECRAPKKNVETPKKTEDESKPSTALVSCDGLGDYDWSDLAAEEPNQAFIVEVKTKGHNFALMAYASSSSGSDSKVSNESNDSTCSFQSCVGTIEELKARNESLRQEVESLKLDNLGYKVGIKNVERRLEYLKECEFEYVDRINIQDDHTIQCQLMRKGSGIGYNELDPPMKSAFAPTGKELSFINIKEDIKPSEETSNVPIQTLRVDDKKFSDEPIIEDWVSDSEDEQTEPTHSVKQKEIPKVDESRVKQVEFLKPVLGHNMSKKVVEYNEVPRHHMKRINNKPRGNQRNFNNLVSHKLGLPKTCLEPTNRPFHNKTTGPTASPKVDSAAKAKDSTAVPKGNLQDELKDKGIVDSGCSGHMTGDISQLEDFEPMKNGGYVAFGNDVKGGKIVGTGTIKTGNLDFEKVFLVEGLKFNLFSVSQMCDKRNFVLFTDTECLILSPDFNLPDDKFVLLRVPRSDNIYSDYIKNIVPKRALTCLLAKATLDESKLWHRRLGHLNFKTMNKLVKGNLVRGLPSKVFENLETCVACQKGKQHRVSFKSKVVNTITKPLHLLHMDLFGPVYVNSLNRKQYCLVVTDDFSRFTWVFFLASKDETTEILKEFITRIENLINHKVKIIRCDNETEFKNHAMNQFCVGKGILRQYSVARTPQQNGVAERRNRTLIEAARTMLSDSKLPIPFWAEAVTTACFVQNRSKVVKPHSYELFHGKKPMIAFFRPFGCPITILNTKDHLGKFDEKADEGYFVGYSINSKAFRVYNKRTKFVEENLHIKFDENKPNTAKREPEWFLNIDMLTKTMNYEPVIAGVDTNNVASTKENVSAATDAVKSTPQEEFVLVEKWKIGPTIIPTQENISSPDDHSPNDAQVVNDEPLLDNVTKETTSSSSLSDSAATPTDNSAAEKTASPTTLKFPTVDTQGISLVDTTSQDDPDMPGLTEIYEDTDDEALEGEIFGAQTDLNNMELNIPVSPTKTTRIHKHHPKEQILGDPSSNVQTRKKTKELLLKESSWVKAMQEELLQFRLQEVWTLVDLPNGKRAIGTKWVFRCKRDERGIVIRNKTRLVAQGYTQQEGIDYDEVYAPVARIEAIRLFLAFASYKDFVVYQMDVKGAFLYGEIKEEVYVSQPPGFEDPNFPDKVYRVEKTLYGLHQAPRAWYEKLSTYLLECGYTKGRIDKTLFIKKNKDDILLVQVSVDDIIFGSTSKAMCEEFEKIMKDKFSMSSIGELTFFLGLQVKQKEDGIFISQDKYVADILKKFGFTDAKPAKTTMEKDKPLLKDGVNYIFGPCGLPEKGILVIVHHHPRPQDQKLCSLSVLVQGFQVTPKESHLNAVKRIFRYLKHQPKLGLWYPMNSPFELEAFSDSDYVGACLDRKSTTGGCQFLGSRLVSWQCKKQTVVANSSTEAEYVAASS</sequence>
<dbReference type="SUPFAM" id="SSF53098">
    <property type="entry name" value="Ribonuclease H-like"/>
    <property type="match status" value="1"/>
</dbReference>
<feature type="region of interest" description="Disordered" evidence="7">
    <location>
        <begin position="674"/>
        <end position="709"/>
    </location>
</feature>
<comment type="caution">
    <text evidence="10">The sequence shown here is derived from an EMBL/GenBank/DDBJ whole genome shotgun (WGS) entry which is preliminary data.</text>
</comment>
<dbReference type="InterPro" id="IPR001878">
    <property type="entry name" value="Znf_CCHC"/>
</dbReference>
<dbReference type="SUPFAM" id="SSF57756">
    <property type="entry name" value="Retrovirus zinc finger-like domains"/>
    <property type="match status" value="1"/>
</dbReference>
<feature type="coiled-coil region" evidence="6">
    <location>
        <begin position="452"/>
        <end position="479"/>
    </location>
</feature>
<feature type="compositionally biased region" description="Low complexity" evidence="7">
    <location>
        <begin position="1244"/>
        <end position="1259"/>
    </location>
</feature>
<evidence type="ECO:0000256" key="5">
    <source>
        <dbReference type="PROSITE-ProRule" id="PRU00047"/>
    </source>
</evidence>
<keyword evidence="2" id="KW-0479">Metal-binding</keyword>
<dbReference type="Proteomes" id="UP000245207">
    <property type="component" value="Unassembled WGS sequence"/>
</dbReference>
<dbReference type="Gene3D" id="3.30.420.10">
    <property type="entry name" value="Ribonuclease H-like superfamily/Ribonuclease H"/>
    <property type="match status" value="1"/>
</dbReference>
<evidence type="ECO:0000256" key="6">
    <source>
        <dbReference type="SAM" id="Coils"/>
    </source>
</evidence>
<accession>A0A2U1PDT9</accession>
<dbReference type="Pfam" id="PF13976">
    <property type="entry name" value="gag_pre-integrs"/>
    <property type="match status" value="1"/>
</dbReference>
<dbReference type="PROSITE" id="PS50994">
    <property type="entry name" value="INTEGRASE"/>
    <property type="match status" value="1"/>
</dbReference>
<dbReference type="GO" id="GO:0008270">
    <property type="term" value="F:zinc ion binding"/>
    <property type="evidence" value="ECO:0007669"/>
    <property type="project" value="UniProtKB-KW"/>
</dbReference>
<evidence type="ECO:0000256" key="3">
    <source>
        <dbReference type="ARBA" id="ARBA00022750"/>
    </source>
</evidence>
<proteinExistence type="predicted"/>
<evidence type="ECO:0000313" key="10">
    <source>
        <dbReference type="EMBL" id="PWA83924.1"/>
    </source>
</evidence>
<keyword evidence="3" id="KW-0064">Aspartyl protease</keyword>
<gene>
    <name evidence="10" type="ORF">CTI12_AA162760</name>
</gene>
<dbReference type="EMBL" id="PKPP01001288">
    <property type="protein sequence ID" value="PWA83924.1"/>
    <property type="molecule type" value="Genomic_DNA"/>
</dbReference>
<keyword evidence="6" id="KW-0175">Coiled coil</keyword>
<dbReference type="SUPFAM" id="SSF56672">
    <property type="entry name" value="DNA/RNA polymerases"/>
    <property type="match status" value="1"/>
</dbReference>
<evidence type="ECO:0000259" key="9">
    <source>
        <dbReference type="PROSITE" id="PS50994"/>
    </source>
</evidence>
<dbReference type="GO" id="GO:0003676">
    <property type="term" value="F:nucleic acid binding"/>
    <property type="evidence" value="ECO:0007669"/>
    <property type="project" value="InterPro"/>
</dbReference>
<dbReference type="SMART" id="SM00343">
    <property type="entry name" value="ZnF_C2HC"/>
    <property type="match status" value="1"/>
</dbReference>
<keyword evidence="5" id="KW-0862">Zinc</keyword>
<dbReference type="CDD" id="cd09272">
    <property type="entry name" value="RNase_HI_RT_Ty1"/>
    <property type="match status" value="1"/>
</dbReference>
<dbReference type="InterPro" id="IPR012337">
    <property type="entry name" value="RNaseH-like_sf"/>
</dbReference>
<dbReference type="InterPro" id="IPR043502">
    <property type="entry name" value="DNA/RNA_pol_sf"/>
</dbReference>
<feature type="region of interest" description="Disordered" evidence="7">
    <location>
        <begin position="588"/>
        <end position="607"/>
    </location>
</feature>
<evidence type="ECO:0000256" key="7">
    <source>
        <dbReference type="SAM" id="MobiDB-lite"/>
    </source>
</evidence>